<evidence type="ECO:0000313" key="1">
    <source>
        <dbReference type="EMBL" id="MBL4933446.1"/>
    </source>
</evidence>
<dbReference type="AlphaFoldDB" id="A0A937K4L7"/>
<name>A0A937K4L7_9CLOT</name>
<organism evidence="1 2">
    <name type="scientific">Clostridium paridis</name>
    <dbReference type="NCBI Taxonomy" id="2803863"/>
    <lineage>
        <taxon>Bacteria</taxon>
        <taxon>Bacillati</taxon>
        <taxon>Bacillota</taxon>
        <taxon>Clostridia</taxon>
        <taxon>Eubacteriales</taxon>
        <taxon>Clostridiaceae</taxon>
        <taxon>Clostridium</taxon>
    </lineage>
</organism>
<accession>A0A937K4L7</accession>
<dbReference type="RefSeq" id="WP_202768884.1">
    <property type="nucleotide sequence ID" value="NZ_JAESWA010000024.1"/>
</dbReference>
<keyword evidence="2" id="KW-1185">Reference proteome</keyword>
<sequence length="113" mass="12692">MSNKFNFKAESSSKTLFINVRGSFTEEDGKAYIAEYINQVKAIDAKSYKLFLDCTELNVTSQDLSAMLQGCFEMYKNDGFINVQAKIINNAVLKMQLNRLAKNVGLANFEVVS</sequence>
<reference evidence="1" key="1">
    <citation type="submission" date="2021-01" db="EMBL/GenBank/DDBJ databases">
        <title>Genome public.</title>
        <authorList>
            <person name="Liu C."/>
            <person name="Sun Q."/>
        </authorList>
    </citation>
    <scope>NUCLEOTIDE SEQUENCE</scope>
    <source>
        <strain evidence="1">YIM B02565</strain>
    </source>
</reference>
<protein>
    <submittedName>
        <fullName evidence="1">Uncharacterized protein</fullName>
    </submittedName>
</protein>
<dbReference type="EMBL" id="JAESWA010000024">
    <property type="protein sequence ID" value="MBL4933446.1"/>
    <property type="molecule type" value="Genomic_DNA"/>
</dbReference>
<proteinExistence type="predicted"/>
<dbReference type="Proteomes" id="UP000623681">
    <property type="component" value="Unassembled WGS sequence"/>
</dbReference>
<evidence type="ECO:0000313" key="2">
    <source>
        <dbReference type="Proteomes" id="UP000623681"/>
    </source>
</evidence>
<gene>
    <name evidence="1" type="ORF">JK634_16770</name>
</gene>
<comment type="caution">
    <text evidence="1">The sequence shown here is derived from an EMBL/GenBank/DDBJ whole genome shotgun (WGS) entry which is preliminary data.</text>
</comment>